<keyword evidence="1" id="KW-0472">Membrane</keyword>
<accession>A0A1Y1QWA8</accession>
<keyword evidence="1" id="KW-1133">Transmembrane helix</keyword>
<dbReference type="Proteomes" id="UP000192491">
    <property type="component" value="Unassembled WGS sequence"/>
</dbReference>
<feature type="transmembrane region" description="Helical" evidence="1">
    <location>
        <begin position="160"/>
        <end position="182"/>
    </location>
</feature>
<gene>
    <name evidence="2" type="ORF">BWK73_06895</name>
</gene>
<keyword evidence="1" id="KW-0812">Transmembrane</keyword>
<dbReference type="Pfam" id="PF07314">
    <property type="entry name" value="Lit"/>
    <property type="match status" value="1"/>
</dbReference>
<reference evidence="2 3" key="1">
    <citation type="submission" date="2017-01" db="EMBL/GenBank/DDBJ databases">
        <title>Novel large sulfur bacteria in the metagenomes of groundwater-fed chemosynthetic microbial mats in the Lake Huron basin.</title>
        <authorList>
            <person name="Sharrar A.M."/>
            <person name="Flood B.E."/>
            <person name="Bailey J.V."/>
            <person name="Jones D.S."/>
            <person name="Biddanda B."/>
            <person name="Ruberg S.A."/>
            <person name="Marcus D.N."/>
            <person name="Dick G.J."/>
        </authorList>
    </citation>
    <scope>NUCLEOTIDE SEQUENCE [LARGE SCALE GENOMIC DNA]</scope>
    <source>
        <strain evidence="2">A8</strain>
    </source>
</reference>
<name>A0A1Y1QWA8_9GAMM</name>
<sequence length="247" mass="28073">MKLVNFSLRHFAQWLSFLLLTLLVALSLSWVLLATVDFGYGWLHDHTSIAGHIAEYAPKNFNKPDFAVTDTAERARLFHGIVEAIHHQGQGLAELTYHDPQGRAITTLFTAAEVTHLQDVAHLIDKITFAATFMLPLWVVVFVLSLYYRQALPSITQLAGYVLLFALLTTAVLSLGATEVFYQLHIWIFPADHPWFFYYEESLMSTMMQAPLLFGYIAIMLLGLAVVITVLLLTFYHYLAQRRTQHS</sequence>
<dbReference type="EMBL" id="MTEJ01000015">
    <property type="protein sequence ID" value="OQX15366.1"/>
    <property type="molecule type" value="Genomic_DNA"/>
</dbReference>
<comment type="caution">
    <text evidence="2">The sequence shown here is derived from an EMBL/GenBank/DDBJ whole genome shotgun (WGS) entry which is preliminary data.</text>
</comment>
<evidence type="ECO:0008006" key="4">
    <source>
        <dbReference type="Google" id="ProtNLM"/>
    </source>
</evidence>
<dbReference type="InterPro" id="IPR010178">
    <property type="entry name" value="Lit"/>
</dbReference>
<feature type="transmembrane region" description="Helical" evidence="1">
    <location>
        <begin position="127"/>
        <end position="148"/>
    </location>
</feature>
<evidence type="ECO:0000256" key="1">
    <source>
        <dbReference type="SAM" id="Phobius"/>
    </source>
</evidence>
<evidence type="ECO:0000313" key="3">
    <source>
        <dbReference type="Proteomes" id="UP000192491"/>
    </source>
</evidence>
<dbReference type="AlphaFoldDB" id="A0A1Y1QWA8"/>
<proteinExistence type="predicted"/>
<feature type="transmembrane region" description="Helical" evidence="1">
    <location>
        <begin position="213"/>
        <end position="239"/>
    </location>
</feature>
<organism evidence="2 3">
    <name type="scientific">Thiothrix lacustris</name>
    <dbReference type="NCBI Taxonomy" id="525917"/>
    <lineage>
        <taxon>Bacteria</taxon>
        <taxon>Pseudomonadati</taxon>
        <taxon>Pseudomonadota</taxon>
        <taxon>Gammaproteobacteria</taxon>
        <taxon>Thiotrichales</taxon>
        <taxon>Thiotrichaceae</taxon>
        <taxon>Thiothrix</taxon>
    </lineage>
</organism>
<protein>
    <recommendedName>
        <fullName evidence="4">DUF1461 domain-containing protein</fullName>
    </recommendedName>
</protein>
<evidence type="ECO:0000313" key="2">
    <source>
        <dbReference type="EMBL" id="OQX15366.1"/>
    </source>
</evidence>